<evidence type="ECO:0000313" key="9">
    <source>
        <dbReference type="EMBL" id="MFD1739651.1"/>
    </source>
</evidence>
<feature type="transmembrane region" description="Helical" evidence="7">
    <location>
        <begin position="67"/>
        <end position="89"/>
    </location>
</feature>
<dbReference type="GO" id="GO:0016301">
    <property type="term" value="F:kinase activity"/>
    <property type="evidence" value="ECO:0007669"/>
    <property type="project" value="UniProtKB-KW"/>
</dbReference>
<dbReference type="InterPro" id="IPR050482">
    <property type="entry name" value="Sensor_HK_TwoCompSys"/>
</dbReference>
<gene>
    <name evidence="9" type="ORF">ACFSCX_24515</name>
</gene>
<dbReference type="InterPro" id="IPR003594">
    <property type="entry name" value="HATPase_dom"/>
</dbReference>
<evidence type="ECO:0000256" key="1">
    <source>
        <dbReference type="ARBA" id="ARBA00000085"/>
    </source>
</evidence>
<keyword evidence="10" id="KW-1185">Reference proteome</keyword>
<keyword evidence="7" id="KW-0812">Transmembrane</keyword>
<evidence type="ECO:0000256" key="5">
    <source>
        <dbReference type="ARBA" id="ARBA00023012"/>
    </source>
</evidence>
<comment type="caution">
    <text evidence="9">The sequence shown here is derived from an EMBL/GenBank/DDBJ whole genome shotgun (WGS) entry which is preliminary data.</text>
</comment>
<keyword evidence="3" id="KW-0808">Transferase</keyword>
<dbReference type="RefSeq" id="WP_377930890.1">
    <property type="nucleotide sequence ID" value="NZ_JBHUEM010000055.1"/>
</dbReference>
<evidence type="ECO:0000256" key="3">
    <source>
        <dbReference type="ARBA" id="ARBA00022679"/>
    </source>
</evidence>
<name>A0ABW4LX81_9BACI</name>
<dbReference type="InterPro" id="IPR036890">
    <property type="entry name" value="HATPase_C_sf"/>
</dbReference>
<dbReference type="CDD" id="cd16917">
    <property type="entry name" value="HATPase_UhpB-NarQ-NarX-like"/>
    <property type="match status" value="1"/>
</dbReference>
<proteinExistence type="predicted"/>
<dbReference type="PANTHER" id="PTHR24421:SF63">
    <property type="entry name" value="SENSOR HISTIDINE KINASE DESK"/>
    <property type="match status" value="1"/>
</dbReference>
<reference evidence="10" key="1">
    <citation type="journal article" date="2019" name="Int. J. Syst. Evol. Microbiol.">
        <title>The Global Catalogue of Microorganisms (GCM) 10K type strain sequencing project: providing services to taxonomists for standard genome sequencing and annotation.</title>
        <authorList>
            <consortium name="The Broad Institute Genomics Platform"/>
            <consortium name="The Broad Institute Genome Sequencing Center for Infectious Disease"/>
            <person name="Wu L."/>
            <person name="Ma J."/>
        </authorList>
    </citation>
    <scope>NUCLEOTIDE SEQUENCE [LARGE SCALE GENOMIC DNA]</scope>
    <source>
        <strain evidence="10">CCUG 49339</strain>
    </source>
</reference>
<dbReference type="PANTHER" id="PTHR24421">
    <property type="entry name" value="NITRATE/NITRITE SENSOR PROTEIN NARX-RELATED"/>
    <property type="match status" value="1"/>
</dbReference>
<keyword evidence="4 9" id="KW-0418">Kinase</keyword>
<feature type="domain" description="Histidine kinase/HSP90-like ATPase" evidence="8">
    <location>
        <begin position="274"/>
        <end position="365"/>
    </location>
</feature>
<dbReference type="EMBL" id="JBHUEM010000055">
    <property type="protein sequence ID" value="MFD1739651.1"/>
    <property type="molecule type" value="Genomic_DNA"/>
</dbReference>
<dbReference type="Pfam" id="PF07730">
    <property type="entry name" value="HisKA_3"/>
    <property type="match status" value="1"/>
</dbReference>
<dbReference type="Proteomes" id="UP001597214">
    <property type="component" value="Unassembled WGS sequence"/>
</dbReference>
<sequence length="373" mass="42837">MKPFRLFPERFKSLPLFWLSYLIFPLFGISQEPLTKAIFGYALVLLLVIVYRESYWRPRFLNIHLTIELIIVFVFCSFFNPMFIYVGFYPINLLNLIQNKIIHWITVLCIIGIFISSIIIHDVPISSPLFIATLAPIFIIVLTPFAIQANKKYQLLQQKLNSANQQINELIKREERQRIARDLHDTLGHTLSLITLKSEIVEKMIKRNPDLAIHEIKEIKETSRSTLRQVRELVSDMNLIKITEELANVRSILEAAQFELTLLGPINNVKMPKLHENILGMCLREAVTNVIKHSEGTKCIIEIKEDIDKFVLTVKDNGTGIDQKSANGNGLLGMMERIRLIDGTFHIDTHEDKGTTIHISLPKIIRNSVESTA</sequence>
<accession>A0ABW4LX81</accession>
<evidence type="ECO:0000256" key="2">
    <source>
        <dbReference type="ARBA" id="ARBA00012438"/>
    </source>
</evidence>
<keyword evidence="5" id="KW-0902">Two-component regulatory system</keyword>
<keyword evidence="7" id="KW-0472">Membrane</keyword>
<organism evidence="9 10">
    <name type="scientific">Bacillus salitolerans</name>
    <dbReference type="NCBI Taxonomy" id="1437434"/>
    <lineage>
        <taxon>Bacteria</taxon>
        <taxon>Bacillati</taxon>
        <taxon>Bacillota</taxon>
        <taxon>Bacilli</taxon>
        <taxon>Bacillales</taxon>
        <taxon>Bacillaceae</taxon>
        <taxon>Bacillus</taxon>
    </lineage>
</organism>
<comment type="catalytic activity">
    <reaction evidence="1">
        <text>ATP + protein L-histidine = ADP + protein N-phospho-L-histidine.</text>
        <dbReference type="EC" id="2.7.13.3"/>
    </reaction>
</comment>
<dbReference type="EC" id="2.7.13.3" evidence="2"/>
<protein>
    <recommendedName>
        <fullName evidence="2">histidine kinase</fullName>
        <ecNumber evidence="2">2.7.13.3</ecNumber>
    </recommendedName>
</protein>
<keyword evidence="7" id="KW-1133">Transmembrane helix</keyword>
<dbReference type="InterPro" id="IPR011712">
    <property type="entry name" value="Sig_transdc_His_kin_sub3_dim/P"/>
</dbReference>
<dbReference type="SMART" id="SM00387">
    <property type="entry name" value="HATPase_c"/>
    <property type="match status" value="1"/>
</dbReference>
<evidence type="ECO:0000313" key="10">
    <source>
        <dbReference type="Proteomes" id="UP001597214"/>
    </source>
</evidence>
<evidence type="ECO:0000259" key="8">
    <source>
        <dbReference type="SMART" id="SM00387"/>
    </source>
</evidence>
<evidence type="ECO:0000256" key="4">
    <source>
        <dbReference type="ARBA" id="ARBA00022777"/>
    </source>
</evidence>
<dbReference type="Gene3D" id="1.20.5.1930">
    <property type="match status" value="1"/>
</dbReference>
<feature type="transmembrane region" description="Helical" evidence="7">
    <location>
        <begin position="127"/>
        <end position="147"/>
    </location>
</feature>
<feature type="transmembrane region" description="Helical" evidence="7">
    <location>
        <begin position="101"/>
        <end position="120"/>
    </location>
</feature>
<evidence type="ECO:0000256" key="7">
    <source>
        <dbReference type="SAM" id="Phobius"/>
    </source>
</evidence>
<feature type="coiled-coil region" evidence="6">
    <location>
        <begin position="146"/>
        <end position="180"/>
    </location>
</feature>
<keyword evidence="6" id="KW-0175">Coiled coil</keyword>
<dbReference type="Pfam" id="PF02518">
    <property type="entry name" value="HATPase_c"/>
    <property type="match status" value="1"/>
</dbReference>
<dbReference type="SUPFAM" id="SSF55874">
    <property type="entry name" value="ATPase domain of HSP90 chaperone/DNA topoisomerase II/histidine kinase"/>
    <property type="match status" value="1"/>
</dbReference>
<feature type="transmembrane region" description="Helical" evidence="7">
    <location>
        <begin position="38"/>
        <end position="55"/>
    </location>
</feature>
<evidence type="ECO:0000256" key="6">
    <source>
        <dbReference type="SAM" id="Coils"/>
    </source>
</evidence>
<dbReference type="Gene3D" id="3.30.565.10">
    <property type="entry name" value="Histidine kinase-like ATPase, C-terminal domain"/>
    <property type="match status" value="1"/>
</dbReference>